<organism evidence="2 3">
    <name type="scientific">Puccinia coronata f. sp. avenae</name>
    <dbReference type="NCBI Taxonomy" id="200324"/>
    <lineage>
        <taxon>Eukaryota</taxon>
        <taxon>Fungi</taxon>
        <taxon>Dikarya</taxon>
        <taxon>Basidiomycota</taxon>
        <taxon>Pucciniomycotina</taxon>
        <taxon>Pucciniomycetes</taxon>
        <taxon>Pucciniales</taxon>
        <taxon>Pucciniaceae</taxon>
        <taxon>Puccinia</taxon>
    </lineage>
</organism>
<evidence type="ECO:0000313" key="2">
    <source>
        <dbReference type="EMBL" id="PLW07129.1"/>
    </source>
</evidence>
<sequence length="278" mass="30294">MSTASAMSAKRISHPMLTMGSWDIIEFISDNLKDMQNFGQFTYNSSIPINIPGKGEVNVGADLSGYGCQNRKLLRNQVYLLFGCLVKNLTSSTFSLFFEQQLTMPIGPSSQYKGKDSQPSSLIGNVGVFGFRVVEKTQEIVPLNSRDPSERAVVTFSTIYTVPANNLLKGTFSGFHKPIKRYGAAAPPTPTPSSANYTSDSLATPGKHGDVVPVPSSELWSMLPTSEDEEEEGEISDKENDTHFSNTYRGTKKQSAAESNLDGAETLAAAQKRMRNLS</sequence>
<evidence type="ECO:0000256" key="1">
    <source>
        <dbReference type="SAM" id="MobiDB-lite"/>
    </source>
</evidence>
<gene>
    <name evidence="2" type="ORF">PCANC_28252</name>
</gene>
<dbReference type="EMBL" id="PGCJ01001253">
    <property type="protein sequence ID" value="PLW07129.1"/>
    <property type="molecule type" value="Genomic_DNA"/>
</dbReference>
<protein>
    <submittedName>
        <fullName evidence="2">Uncharacterized protein</fullName>
    </submittedName>
</protein>
<accession>A0A2N5S1P6</accession>
<dbReference type="AlphaFoldDB" id="A0A2N5S1P6"/>
<evidence type="ECO:0000313" key="3">
    <source>
        <dbReference type="Proteomes" id="UP000235388"/>
    </source>
</evidence>
<keyword evidence="3" id="KW-1185">Reference proteome</keyword>
<feature type="compositionally biased region" description="Polar residues" evidence="1">
    <location>
        <begin position="243"/>
        <end position="258"/>
    </location>
</feature>
<dbReference type="Proteomes" id="UP000235388">
    <property type="component" value="Unassembled WGS sequence"/>
</dbReference>
<feature type="region of interest" description="Disordered" evidence="1">
    <location>
        <begin position="183"/>
        <end position="262"/>
    </location>
</feature>
<name>A0A2N5S1P6_9BASI</name>
<comment type="caution">
    <text evidence="2">The sequence shown here is derived from an EMBL/GenBank/DDBJ whole genome shotgun (WGS) entry which is preliminary data.</text>
</comment>
<proteinExistence type="predicted"/>
<reference evidence="2 3" key="1">
    <citation type="submission" date="2017-11" db="EMBL/GenBank/DDBJ databases">
        <title>De novo assembly and phasing of dikaryotic genomes from two isolates of Puccinia coronata f. sp. avenae, the causal agent of oat crown rust.</title>
        <authorList>
            <person name="Miller M.E."/>
            <person name="Zhang Y."/>
            <person name="Omidvar V."/>
            <person name="Sperschneider J."/>
            <person name="Schwessinger B."/>
            <person name="Raley C."/>
            <person name="Palmer J.M."/>
            <person name="Garnica D."/>
            <person name="Upadhyaya N."/>
            <person name="Rathjen J."/>
            <person name="Taylor J.M."/>
            <person name="Park R.F."/>
            <person name="Dodds P.N."/>
            <person name="Hirsch C.D."/>
            <person name="Kianian S.F."/>
            <person name="Figueroa M."/>
        </authorList>
    </citation>
    <scope>NUCLEOTIDE SEQUENCE [LARGE SCALE GENOMIC DNA]</scope>
    <source>
        <strain evidence="2">12NC29</strain>
    </source>
</reference>